<name>A0A1H6QHV1_9FLAO</name>
<keyword evidence="1" id="KW-0472">Membrane</keyword>
<gene>
    <name evidence="2" type="ORF">SAMN05660918_0276</name>
</gene>
<keyword evidence="1" id="KW-0812">Transmembrane</keyword>
<proteinExistence type="predicted"/>
<dbReference type="RefSeq" id="WP_143055571.1">
    <property type="nucleotide sequence ID" value="NZ_FNYA01000001.1"/>
</dbReference>
<evidence type="ECO:0000256" key="1">
    <source>
        <dbReference type="SAM" id="Phobius"/>
    </source>
</evidence>
<evidence type="ECO:0000313" key="3">
    <source>
        <dbReference type="Proteomes" id="UP000199702"/>
    </source>
</evidence>
<dbReference type="EMBL" id="FNYA01000001">
    <property type="protein sequence ID" value="SEI38825.1"/>
    <property type="molecule type" value="Genomic_DNA"/>
</dbReference>
<dbReference type="AlphaFoldDB" id="A0A1H6QHV1"/>
<keyword evidence="3" id="KW-1185">Reference proteome</keyword>
<reference evidence="3" key="1">
    <citation type="submission" date="2016-10" db="EMBL/GenBank/DDBJ databases">
        <authorList>
            <person name="Varghese N."/>
            <person name="Submissions S."/>
        </authorList>
    </citation>
    <scope>NUCLEOTIDE SEQUENCE [LARGE SCALE GENOMIC DNA]</scope>
    <source>
        <strain evidence="3">DSM 17934</strain>
    </source>
</reference>
<dbReference type="OrthoDB" id="1265594at2"/>
<dbReference type="STRING" id="402734.SAMN05660918_0276"/>
<dbReference type="Proteomes" id="UP000199702">
    <property type="component" value="Unassembled WGS sequence"/>
</dbReference>
<feature type="transmembrane region" description="Helical" evidence="1">
    <location>
        <begin position="42"/>
        <end position="63"/>
    </location>
</feature>
<sequence length="74" mass="8343">MNRFFYFKMTFLSITAGLFAGILVYGLFDVDFSNSEALTKLLLRSFVTAIGTGLILGILNMFFKIGNFQKKENS</sequence>
<protein>
    <submittedName>
        <fullName evidence="2">Uncharacterized protein</fullName>
    </submittedName>
</protein>
<keyword evidence="1" id="KW-1133">Transmembrane helix</keyword>
<accession>A0A1H6QHV1</accession>
<organism evidence="2 3">
    <name type="scientific">Flavobacterium terrigena</name>
    <dbReference type="NCBI Taxonomy" id="402734"/>
    <lineage>
        <taxon>Bacteria</taxon>
        <taxon>Pseudomonadati</taxon>
        <taxon>Bacteroidota</taxon>
        <taxon>Flavobacteriia</taxon>
        <taxon>Flavobacteriales</taxon>
        <taxon>Flavobacteriaceae</taxon>
        <taxon>Flavobacterium</taxon>
    </lineage>
</organism>
<evidence type="ECO:0000313" key="2">
    <source>
        <dbReference type="EMBL" id="SEI38825.1"/>
    </source>
</evidence>